<evidence type="ECO:0000256" key="3">
    <source>
        <dbReference type="ARBA" id="ARBA00022448"/>
    </source>
</evidence>
<dbReference type="Pfam" id="PF03591">
    <property type="entry name" value="AzlC"/>
    <property type="match status" value="1"/>
</dbReference>
<evidence type="ECO:0000256" key="6">
    <source>
        <dbReference type="ARBA" id="ARBA00022989"/>
    </source>
</evidence>
<comment type="subcellular location">
    <subcellularLocation>
        <location evidence="1">Cell membrane</location>
        <topology evidence="1">Multi-pass membrane protein</topology>
    </subcellularLocation>
</comment>
<evidence type="ECO:0000256" key="4">
    <source>
        <dbReference type="ARBA" id="ARBA00022475"/>
    </source>
</evidence>
<keyword evidence="6 8" id="KW-1133">Transmembrane helix</keyword>
<organism evidence="9 10">
    <name type="scientific">Nocardioides scoriae</name>
    <dbReference type="NCBI Taxonomy" id="642780"/>
    <lineage>
        <taxon>Bacteria</taxon>
        <taxon>Bacillati</taxon>
        <taxon>Actinomycetota</taxon>
        <taxon>Actinomycetes</taxon>
        <taxon>Propionibacteriales</taxon>
        <taxon>Nocardioidaceae</taxon>
        <taxon>Nocardioides</taxon>
    </lineage>
</organism>
<dbReference type="GO" id="GO:0005886">
    <property type="term" value="C:plasma membrane"/>
    <property type="evidence" value="ECO:0007669"/>
    <property type="project" value="UniProtKB-SubCell"/>
</dbReference>
<proteinExistence type="inferred from homology"/>
<keyword evidence="3" id="KW-0813">Transport</keyword>
<accession>A0A1H1U4A0</accession>
<dbReference type="RefSeq" id="WP_231916848.1">
    <property type="nucleotide sequence ID" value="NZ_LT629757.1"/>
</dbReference>
<reference evidence="10" key="1">
    <citation type="submission" date="2016-10" db="EMBL/GenBank/DDBJ databases">
        <authorList>
            <person name="Varghese N."/>
            <person name="Submissions S."/>
        </authorList>
    </citation>
    <scope>NUCLEOTIDE SEQUENCE [LARGE SCALE GENOMIC DNA]</scope>
    <source>
        <strain evidence="10">DSM 22127</strain>
    </source>
</reference>
<evidence type="ECO:0000256" key="1">
    <source>
        <dbReference type="ARBA" id="ARBA00004651"/>
    </source>
</evidence>
<protein>
    <submittedName>
        <fullName evidence="9">4-azaleucine resistance probable transporter AzlC</fullName>
    </submittedName>
</protein>
<keyword evidence="7 8" id="KW-0472">Membrane</keyword>
<evidence type="ECO:0000256" key="2">
    <source>
        <dbReference type="ARBA" id="ARBA00010735"/>
    </source>
</evidence>
<evidence type="ECO:0000313" key="9">
    <source>
        <dbReference type="EMBL" id="SDS67181.1"/>
    </source>
</evidence>
<dbReference type="Proteomes" id="UP000198859">
    <property type="component" value="Chromosome I"/>
</dbReference>
<dbReference type="InterPro" id="IPR011606">
    <property type="entry name" value="Brnchd-chn_aa_trnsp_permease"/>
</dbReference>
<name>A0A1H1U4A0_9ACTN</name>
<dbReference type="EMBL" id="LT629757">
    <property type="protein sequence ID" value="SDS67181.1"/>
    <property type="molecule type" value="Genomic_DNA"/>
</dbReference>
<comment type="similarity">
    <text evidence="2">Belongs to the AzlC family.</text>
</comment>
<dbReference type="PANTHER" id="PTHR34979:SF1">
    <property type="entry name" value="INNER MEMBRANE PROTEIN YGAZ"/>
    <property type="match status" value="1"/>
</dbReference>
<feature type="transmembrane region" description="Helical" evidence="8">
    <location>
        <begin position="62"/>
        <end position="84"/>
    </location>
</feature>
<feature type="transmembrane region" description="Helical" evidence="8">
    <location>
        <begin position="208"/>
        <end position="225"/>
    </location>
</feature>
<keyword evidence="4" id="KW-1003">Cell membrane</keyword>
<dbReference type="STRING" id="642780.SAMN04488570_2410"/>
<keyword evidence="5 8" id="KW-0812">Transmembrane</keyword>
<evidence type="ECO:0000256" key="5">
    <source>
        <dbReference type="ARBA" id="ARBA00022692"/>
    </source>
</evidence>
<evidence type="ECO:0000256" key="7">
    <source>
        <dbReference type="ARBA" id="ARBA00023136"/>
    </source>
</evidence>
<feature type="transmembrane region" description="Helical" evidence="8">
    <location>
        <begin position="20"/>
        <end position="42"/>
    </location>
</feature>
<sequence>MPLPDETLPRAERRALHRTAFGIGLYAAAFGATFGAVATGSGLGVGQTAVLSAVMFTGASQFAFVGVVAAGGSAAAAVSAALLLGARNAFYGIPVSGLLRPRGWRRPLVAHVVIDETTAMAVAQPTPAAGRLAFWSTALWLCGLWNVGTLAGALLGRAVDPAALGLDAAAPAVFLALLWPQLGRRPAPVVALLGAGLALVLIPLAPPGVPVVAAAGVALAVGLTGRTDRS</sequence>
<feature type="transmembrane region" description="Helical" evidence="8">
    <location>
        <begin position="132"/>
        <end position="155"/>
    </location>
</feature>
<dbReference type="PANTHER" id="PTHR34979">
    <property type="entry name" value="INNER MEMBRANE PROTEIN YGAZ"/>
    <property type="match status" value="1"/>
</dbReference>
<dbReference type="AlphaFoldDB" id="A0A1H1U4A0"/>
<keyword evidence="10" id="KW-1185">Reference proteome</keyword>
<gene>
    <name evidence="9" type="ORF">SAMN04488570_2410</name>
</gene>
<dbReference type="GO" id="GO:1903785">
    <property type="term" value="P:L-valine transmembrane transport"/>
    <property type="evidence" value="ECO:0007669"/>
    <property type="project" value="TreeGrafter"/>
</dbReference>
<evidence type="ECO:0000313" key="10">
    <source>
        <dbReference type="Proteomes" id="UP000198859"/>
    </source>
</evidence>
<evidence type="ECO:0000256" key="8">
    <source>
        <dbReference type="SAM" id="Phobius"/>
    </source>
</evidence>